<keyword evidence="3" id="KW-1185">Reference proteome</keyword>
<dbReference type="EMBL" id="FNFB01000009">
    <property type="protein sequence ID" value="SDK62325.1"/>
    <property type="molecule type" value="Genomic_DNA"/>
</dbReference>
<feature type="compositionally biased region" description="Basic and acidic residues" evidence="1">
    <location>
        <begin position="23"/>
        <end position="46"/>
    </location>
</feature>
<name>A0A1G9DEM2_9ACTN</name>
<accession>A0A1G9DEM2</accession>
<protein>
    <submittedName>
        <fullName evidence="2">Uncharacterized protein</fullName>
    </submittedName>
</protein>
<dbReference type="AlphaFoldDB" id="A0A1G9DEM2"/>
<sequence>MREMTHAVDQAEAGDPLGVMHGELGRDRAAEREGDDRHPAVDAERVQQVDDLLFEQVLVVFD</sequence>
<dbReference type="STRING" id="683260.SAMN05421874_109105"/>
<reference evidence="2 3" key="1">
    <citation type="submission" date="2016-10" db="EMBL/GenBank/DDBJ databases">
        <authorList>
            <person name="de Groot N.N."/>
        </authorList>
    </citation>
    <scope>NUCLEOTIDE SEQUENCE [LARGE SCALE GENOMIC DNA]</scope>
    <source>
        <strain evidence="2 3">CGMCC 4.5681</strain>
    </source>
</reference>
<dbReference type="Proteomes" id="UP000198683">
    <property type="component" value="Unassembled WGS sequence"/>
</dbReference>
<feature type="region of interest" description="Disordered" evidence="1">
    <location>
        <begin position="1"/>
        <end position="46"/>
    </location>
</feature>
<gene>
    <name evidence="2" type="ORF">SAMN05421874_109105</name>
</gene>
<proteinExistence type="predicted"/>
<evidence type="ECO:0000313" key="2">
    <source>
        <dbReference type="EMBL" id="SDK62325.1"/>
    </source>
</evidence>
<evidence type="ECO:0000313" key="3">
    <source>
        <dbReference type="Proteomes" id="UP000198683"/>
    </source>
</evidence>
<evidence type="ECO:0000256" key="1">
    <source>
        <dbReference type="SAM" id="MobiDB-lite"/>
    </source>
</evidence>
<organism evidence="2 3">
    <name type="scientific">Nonomuraea maritima</name>
    <dbReference type="NCBI Taxonomy" id="683260"/>
    <lineage>
        <taxon>Bacteria</taxon>
        <taxon>Bacillati</taxon>
        <taxon>Actinomycetota</taxon>
        <taxon>Actinomycetes</taxon>
        <taxon>Streptosporangiales</taxon>
        <taxon>Streptosporangiaceae</taxon>
        <taxon>Nonomuraea</taxon>
    </lineage>
</organism>